<dbReference type="CDD" id="cd03593">
    <property type="entry name" value="CLECT_NK_receptors_like"/>
    <property type="match status" value="1"/>
</dbReference>
<dbReference type="InterPro" id="IPR001304">
    <property type="entry name" value="C-type_lectin-like"/>
</dbReference>
<name>A0A8C3HKW5_CHRPI</name>
<dbReference type="InterPro" id="IPR050919">
    <property type="entry name" value="NKG2/CD94_NK_receptors"/>
</dbReference>
<keyword evidence="14" id="KW-1185">Reference proteome</keyword>
<dbReference type="GeneTree" id="ENSGT00960000188427"/>
<evidence type="ECO:0000256" key="8">
    <source>
        <dbReference type="ARBA" id="ARBA00041193"/>
    </source>
</evidence>
<organism evidence="13 14">
    <name type="scientific">Chrysemys picta bellii</name>
    <name type="common">Western painted turtle</name>
    <name type="synonym">Emys bellii</name>
    <dbReference type="NCBI Taxonomy" id="8478"/>
    <lineage>
        <taxon>Eukaryota</taxon>
        <taxon>Metazoa</taxon>
        <taxon>Chordata</taxon>
        <taxon>Craniata</taxon>
        <taxon>Vertebrata</taxon>
        <taxon>Euteleostomi</taxon>
        <taxon>Archelosauria</taxon>
        <taxon>Testudinata</taxon>
        <taxon>Testudines</taxon>
        <taxon>Cryptodira</taxon>
        <taxon>Durocryptodira</taxon>
        <taxon>Testudinoidea</taxon>
        <taxon>Emydidae</taxon>
        <taxon>Chrysemys</taxon>
    </lineage>
</organism>
<feature type="domain" description="C-type lectin" evidence="12">
    <location>
        <begin position="58"/>
        <end position="122"/>
    </location>
</feature>
<keyword evidence="3" id="KW-0430">Lectin</keyword>
<feature type="signal peptide" evidence="11">
    <location>
        <begin position="1"/>
        <end position="19"/>
    </location>
</feature>
<evidence type="ECO:0000256" key="1">
    <source>
        <dbReference type="ARBA" id="ARBA00004606"/>
    </source>
</evidence>
<dbReference type="InterPro" id="IPR033992">
    <property type="entry name" value="NKR-like_CTLD"/>
</dbReference>
<evidence type="ECO:0000256" key="3">
    <source>
        <dbReference type="ARBA" id="ARBA00022734"/>
    </source>
</evidence>
<reference evidence="13" key="1">
    <citation type="submission" date="2025-08" db="UniProtKB">
        <authorList>
            <consortium name="Ensembl"/>
        </authorList>
    </citation>
    <scope>IDENTIFICATION</scope>
</reference>
<evidence type="ECO:0000256" key="2">
    <source>
        <dbReference type="ARBA" id="ARBA00022692"/>
    </source>
</evidence>
<evidence type="ECO:0000313" key="14">
    <source>
        <dbReference type="Proteomes" id="UP000694380"/>
    </source>
</evidence>
<dbReference type="Ensembl" id="ENSCPBT00000023053.1">
    <property type="protein sequence ID" value="ENSCPBP00000019586.1"/>
    <property type="gene ID" value="ENSCPBG00000014126.1"/>
</dbReference>
<dbReference type="InterPro" id="IPR016187">
    <property type="entry name" value="CTDL_fold"/>
</dbReference>
<comment type="subcellular location">
    <subcellularLocation>
        <location evidence="1">Membrane</location>
        <topology evidence="1">Single-pass type II membrane protein</topology>
    </subcellularLocation>
</comment>
<keyword evidence="7" id="KW-0325">Glycoprotein</keyword>
<dbReference type="GO" id="GO:0045954">
    <property type="term" value="P:positive regulation of natural killer cell mediated cytotoxicity"/>
    <property type="evidence" value="ECO:0007669"/>
    <property type="project" value="TreeGrafter"/>
</dbReference>
<dbReference type="PANTHER" id="PTHR22800:SF252">
    <property type="entry name" value="NATURAL KILLER CELLS ANTIGEN CD94"/>
    <property type="match status" value="1"/>
</dbReference>
<dbReference type="GO" id="GO:0002223">
    <property type="term" value="P:stimulatory C-type lectin receptor signaling pathway"/>
    <property type="evidence" value="ECO:0007669"/>
    <property type="project" value="TreeGrafter"/>
</dbReference>
<evidence type="ECO:0000256" key="5">
    <source>
        <dbReference type="ARBA" id="ARBA00022989"/>
    </source>
</evidence>
<dbReference type="SUPFAM" id="SSF56436">
    <property type="entry name" value="C-type lectin-like"/>
    <property type="match status" value="1"/>
</dbReference>
<dbReference type="GO" id="GO:0030246">
    <property type="term" value="F:carbohydrate binding"/>
    <property type="evidence" value="ECO:0007669"/>
    <property type="project" value="UniProtKB-KW"/>
</dbReference>
<feature type="chain" id="PRO_5034109039" description="Natural killer cells antigen CD94" evidence="11">
    <location>
        <begin position="20"/>
        <end position="155"/>
    </location>
</feature>
<keyword evidence="2 10" id="KW-0812">Transmembrane</keyword>
<dbReference type="Pfam" id="PF00059">
    <property type="entry name" value="Lectin_C"/>
    <property type="match status" value="1"/>
</dbReference>
<dbReference type="Gene3D" id="3.10.100.10">
    <property type="entry name" value="Mannose-Binding Protein A, subunit A"/>
    <property type="match status" value="1"/>
</dbReference>
<evidence type="ECO:0000256" key="4">
    <source>
        <dbReference type="ARBA" id="ARBA00022968"/>
    </source>
</evidence>
<dbReference type="GO" id="GO:0016020">
    <property type="term" value="C:membrane"/>
    <property type="evidence" value="ECO:0007669"/>
    <property type="project" value="UniProtKB-SubCell"/>
</dbReference>
<evidence type="ECO:0000259" key="12">
    <source>
        <dbReference type="PROSITE" id="PS50041"/>
    </source>
</evidence>
<evidence type="ECO:0000256" key="10">
    <source>
        <dbReference type="SAM" id="Phobius"/>
    </source>
</evidence>
<protein>
    <recommendedName>
        <fullName evidence="8">Natural killer cells antigen CD94</fullName>
    </recommendedName>
    <alternativeName>
        <fullName evidence="9">Killer cell lectin-like receptor subfamily D member 1</fullName>
    </alternativeName>
</protein>
<proteinExistence type="predicted"/>
<dbReference type="AlphaFoldDB" id="A0A8C3HKW5"/>
<evidence type="ECO:0000256" key="6">
    <source>
        <dbReference type="ARBA" id="ARBA00023136"/>
    </source>
</evidence>
<keyword evidence="4" id="KW-0735">Signal-anchor</keyword>
<evidence type="ECO:0000256" key="11">
    <source>
        <dbReference type="SAM" id="SignalP"/>
    </source>
</evidence>
<dbReference type="PANTHER" id="PTHR22800">
    <property type="entry name" value="C-TYPE LECTIN PROTEINS"/>
    <property type="match status" value="1"/>
</dbReference>
<keyword evidence="5 10" id="KW-1133">Transmembrane helix</keyword>
<feature type="transmembrane region" description="Helical" evidence="10">
    <location>
        <begin position="20"/>
        <end position="40"/>
    </location>
</feature>
<accession>A0A8C3HKW5</accession>
<dbReference type="InterPro" id="IPR016186">
    <property type="entry name" value="C-type_lectin-like/link_sf"/>
</dbReference>
<dbReference type="Proteomes" id="UP000694380">
    <property type="component" value="Unplaced"/>
</dbReference>
<evidence type="ECO:0000256" key="9">
    <source>
        <dbReference type="ARBA" id="ARBA00041489"/>
    </source>
</evidence>
<dbReference type="SMART" id="SM00034">
    <property type="entry name" value="CLECT"/>
    <property type="match status" value="1"/>
</dbReference>
<keyword evidence="11" id="KW-0732">Signal</keyword>
<evidence type="ECO:0000313" key="13">
    <source>
        <dbReference type="Ensembl" id="ENSCPBP00000019586.1"/>
    </source>
</evidence>
<dbReference type="PROSITE" id="PS50041">
    <property type="entry name" value="C_TYPE_LECTIN_2"/>
    <property type="match status" value="1"/>
</dbReference>
<reference evidence="13" key="2">
    <citation type="submission" date="2025-09" db="UniProtKB">
        <authorList>
            <consortium name="Ensembl"/>
        </authorList>
    </citation>
    <scope>IDENTIFICATION</scope>
</reference>
<sequence length="155" mass="18338">MFSFIFSLLFLLEFPPSSPWLLTVILGLLCLALNMTGLYCSLFQGDKCSSCPEGWIQHRRKCYHFTHERSSWEKSREYCSSHSSRLLRIENKEELDFINPLAAFHWIGLSRDKTYRPWMWGDELFSDDCKDEKRYICEQPALLVKPIYIINKTVN</sequence>
<keyword evidence="6 10" id="KW-0472">Membrane</keyword>
<evidence type="ECO:0000256" key="7">
    <source>
        <dbReference type="ARBA" id="ARBA00023180"/>
    </source>
</evidence>